<dbReference type="InterPro" id="IPR036047">
    <property type="entry name" value="F-box-like_dom_sf"/>
</dbReference>
<organism evidence="2 3">
    <name type="scientific">Phycomyces blakesleeanus (strain ATCC 8743b / DSM 1359 / FGSC 10004 / NBRC 33097 / NRRL 1555)</name>
    <dbReference type="NCBI Taxonomy" id="763407"/>
    <lineage>
        <taxon>Eukaryota</taxon>
        <taxon>Fungi</taxon>
        <taxon>Fungi incertae sedis</taxon>
        <taxon>Mucoromycota</taxon>
        <taxon>Mucoromycotina</taxon>
        <taxon>Mucoromycetes</taxon>
        <taxon>Mucorales</taxon>
        <taxon>Phycomycetaceae</taxon>
        <taxon>Phycomyces</taxon>
    </lineage>
</organism>
<dbReference type="PROSITE" id="PS50181">
    <property type="entry name" value="FBOX"/>
    <property type="match status" value="1"/>
</dbReference>
<dbReference type="AlphaFoldDB" id="A0A162TEA6"/>
<evidence type="ECO:0000313" key="3">
    <source>
        <dbReference type="Proteomes" id="UP000077315"/>
    </source>
</evidence>
<dbReference type="EMBL" id="KV441003">
    <property type="protein sequence ID" value="OAD66453.1"/>
    <property type="molecule type" value="Genomic_DNA"/>
</dbReference>
<reference evidence="3" key="1">
    <citation type="submission" date="2015-06" db="EMBL/GenBank/DDBJ databases">
        <title>Expansion of signal transduction pathways in fungi by whole-genome duplication.</title>
        <authorList>
            <consortium name="DOE Joint Genome Institute"/>
            <person name="Corrochano L.M."/>
            <person name="Kuo A."/>
            <person name="Marcet-Houben M."/>
            <person name="Polaino S."/>
            <person name="Salamov A."/>
            <person name="Villalobos J.M."/>
            <person name="Alvarez M.I."/>
            <person name="Avalos J."/>
            <person name="Benito E.P."/>
            <person name="Benoit I."/>
            <person name="Burger G."/>
            <person name="Camino L.P."/>
            <person name="Canovas D."/>
            <person name="Cerda-Olmedo E."/>
            <person name="Cheng J.-F."/>
            <person name="Dominguez A."/>
            <person name="Elias M."/>
            <person name="Eslava A.P."/>
            <person name="Glaser F."/>
            <person name="Grimwood J."/>
            <person name="Gutierrez G."/>
            <person name="Heitman J."/>
            <person name="Henrissat B."/>
            <person name="Iturriaga E.A."/>
            <person name="Lang B.F."/>
            <person name="Lavin J.L."/>
            <person name="Lee S."/>
            <person name="Li W."/>
            <person name="Lindquist E."/>
            <person name="Lopez-Garcia S."/>
            <person name="Luque E.M."/>
            <person name="Marcos A.T."/>
            <person name="Martin J."/>
            <person name="McCluskey K."/>
            <person name="Medina H.R."/>
            <person name="Miralles-Duran A."/>
            <person name="Miyazaki A."/>
            <person name="Munoz-Torres E."/>
            <person name="Oguiza J.A."/>
            <person name="Ohm R."/>
            <person name="Olmedo M."/>
            <person name="Orejas M."/>
            <person name="Ortiz-Castellanos L."/>
            <person name="Pisabarro A.G."/>
            <person name="Rodriguez-Romero J."/>
            <person name="Ruiz-Herrera J."/>
            <person name="Ruiz-Vazquez R."/>
            <person name="Sanz C."/>
            <person name="Schackwitz W."/>
            <person name="Schmutz J."/>
            <person name="Shahriari M."/>
            <person name="Shelest E."/>
            <person name="Silva-Franco F."/>
            <person name="Soanes D."/>
            <person name="Syed K."/>
            <person name="Tagua V.G."/>
            <person name="Talbot N.J."/>
            <person name="Thon M."/>
            <person name="De vries R.P."/>
            <person name="Wiebenga A."/>
            <person name="Yadav J.S."/>
            <person name="Braun E.L."/>
            <person name="Baker S."/>
            <person name="Garre V."/>
            <person name="Horwitz B."/>
            <person name="Torres-Martinez S."/>
            <person name="Idnurm A."/>
            <person name="Herrera-Estrella A."/>
            <person name="Gabaldon T."/>
            <person name="Grigoriev I.V."/>
        </authorList>
    </citation>
    <scope>NUCLEOTIDE SEQUENCE [LARGE SCALE GENOMIC DNA]</scope>
    <source>
        <strain evidence="3">NRRL 1555(-)</strain>
    </source>
</reference>
<dbReference type="VEuPathDB" id="FungiDB:PHYBLDRAFT_175265"/>
<dbReference type="SUPFAM" id="SSF52047">
    <property type="entry name" value="RNI-like"/>
    <property type="match status" value="1"/>
</dbReference>
<gene>
    <name evidence="2" type="ORF">PHYBLDRAFT_175265</name>
</gene>
<dbReference type="CDD" id="cd09917">
    <property type="entry name" value="F-box_SF"/>
    <property type="match status" value="1"/>
</dbReference>
<protein>
    <recommendedName>
        <fullName evidence="1">F-box domain-containing protein</fullName>
    </recommendedName>
</protein>
<accession>A0A162TEA6</accession>
<dbReference type="InParanoid" id="A0A162TEA6"/>
<name>A0A162TEA6_PHYB8</name>
<dbReference type="Gene3D" id="3.80.10.10">
    <property type="entry name" value="Ribonuclease Inhibitor"/>
    <property type="match status" value="1"/>
</dbReference>
<evidence type="ECO:0000259" key="1">
    <source>
        <dbReference type="PROSITE" id="PS50181"/>
    </source>
</evidence>
<feature type="domain" description="F-box" evidence="1">
    <location>
        <begin position="1"/>
        <end position="50"/>
    </location>
</feature>
<dbReference type="SUPFAM" id="SSF81383">
    <property type="entry name" value="F-box domain"/>
    <property type="match status" value="1"/>
</dbReference>
<dbReference type="RefSeq" id="XP_018284493.1">
    <property type="nucleotide sequence ID" value="XM_018437456.1"/>
</dbReference>
<proteinExistence type="predicted"/>
<dbReference type="Proteomes" id="UP000077315">
    <property type="component" value="Unassembled WGS sequence"/>
</dbReference>
<dbReference type="InterPro" id="IPR032675">
    <property type="entry name" value="LRR_dom_sf"/>
</dbReference>
<sequence length="616" mass="72918">MASELPYEVVSLIASHVDQDSRLTCAIVCKQWTEPFLNAHWYYLTIYRRVADRICDSSNLENKYLSNAHRVYELAFIDQSLVDVEYRSKLLQIYSGIKRLKYFEPHRRHHVVEIIDWSSWTFLSHLEIHFQYPSYILLKDVFKNLSGLPCLLHLTLVHRYSPADFDIKNTVSWLDIESLHLNVPRLEGLNIDFTHIKIPNNDMNKIRYILPACTVTKAIFDNDTVDASWVFYFALKYPNLHHLEFKNNGTVYKSCEAYNEKYYEKDSRLLSTLHQFFPCLTNISLDPLNRNPWPFSIFYDTLRHFDVKVKRAKVRVIYCDQTWTRSLHSCIGFSSESLRILWADLGSYLYKSLITSLLPFYPCLVELHFTFSGSIEIDIILDKFPSLRWLDINLSLTHLSEQPNYAPHHLQRLELHHLHASKSIFKYLSSRCKQLLFMKLEHVGFKMSEVTKNREICIEMPYTQLETLIIWGVKTYHGFIKHYVIKQENNIDISQSNVSNQEQHTLSNWYHITKETDGVKSLAWELGKHEAEYAQKFYEDVTKFNDDNSQDMDHEYIVYHYTIKKDWKLHLNCGLLSLRFKSVKAYHLDKEVLTKYHCFFPLVYSPSFWESNGRSG</sequence>
<dbReference type="GeneID" id="28998362"/>
<dbReference type="Pfam" id="PF12937">
    <property type="entry name" value="F-box-like"/>
    <property type="match status" value="1"/>
</dbReference>
<keyword evidence="3" id="KW-1185">Reference proteome</keyword>
<dbReference type="InterPro" id="IPR001810">
    <property type="entry name" value="F-box_dom"/>
</dbReference>
<dbReference type="OrthoDB" id="2243238at2759"/>
<evidence type="ECO:0000313" key="2">
    <source>
        <dbReference type="EMBL" id="OAD66453.1"/>
    </source>
</evidence>